<evidence type="ECO:0000313" key="2">
    <source>
        <dbReference type="Proteomes" id="UP000322667"/>
    </source>
</evidence>
<dbReference type="AlphaFoldDB" id="A0A5D2HZK9"/>
<proteinExistence type="predicted"/>
<accession>A0A5D2HZK9</accession>
<organism evidence="1 2">
    <name type="scientific">Gossypium tomentosum</name>
    <name type="common">Hawaiian cotton</name>
    <name type="synonym">Gossypium sandvicense</name>
    <dbReference type="NCBI Taxonomy" id="34277"/>
    <lineage>
        <taxon>Eukaryota</taxon>
        <taxon>Viridiplantae</taxon>
        <taxon>Streptophyta</taxon>
        <taxon>Embryophyta</taxon>
        <taxon>Tracheophyta</taxon>
        <taxon>Spermatophyta</taxon>
        <taxon>Magnoliopsida</taxon>
        <taxon>eudicotyledons</taxon>
        <taxon>Gunneridae</taxon>
        <taxon>Pentapetalae</taxon>
        <taxon>rosids</taxon>
        <taxon>malvids</taxon>
        <taxon>Malvales</taxon>
        <taxon>Malvaceae</taxon>
        <taxon>Malvoideae</taxon>
        <taxon>Gossypium</taxon>
    </lineage>
</organism>
<keyword evidence="2" id="KW-1185">Reference proteome</keyword>
<sequence>MVWPTRGAWQRRTCAKGGARGCCTAAEAEG</sequence>
<protein>
    <submittedName>
        <fullName evidence="1">Uncharacterized protein</fullName>
    </submittedName>
</protein>
<gene>
    <name evidence="1" type="ORF">ES332_D13G200800v1</name>
</gene>
<name>A0A5D2HZK9_GOSTO</name>
<dbReference type="EMBL" id="CM017635">
    <property type="protein sequence ID" value="TYH35552.1"/>
    <property type="molecule type" value="Genomic_DNA"/>
</dbReference>
<evidence type="ECO:0000313" key="1">
    <source>
        <dbReference type="EMBL" id="TYH35552.1"/>
    </source>
</evidence>
<dbReference type="Proteomes" id="UP000322667">
    <property type="component" value="Chromosome D13"/>
</dbReference>
<reference evidence="1 2" key="1">
    <citation type="submission" date="2019-07" db="EMBL/GenBank/DDBJ databases">
        <title>WGS assembly of Gossypium tomentosum.</title>
        <authorList>
            <person name="Chen Z.J."/>
            <person name="Sreedasyam A."/>
            <person name="Ando A."/>
            <person name="Song Q."/>
            <person name="De L."/>
            <person name="Hulse-Kemp A."/>
            <person name="Ding M."/>
            <person name="Ye W."/>
            <person name="Kirkbride R."/>
            <person name="Jenkins J."/>
            <person name="Plott C."/>
            <person name="Lovell J."/>
            <person name="Lin Y.-M."/>
            <person name="Vaughn R."/>
            <person name="Liu B."/>
            <person name="Li W."/>
            <person name="Simpson S."/>
            <person name="Scheffler B."/>
            <person name="Saski C."/>
            <person name="Grover C."/>
            <person name="Hu G."/>
            <person name="Conover J."/>
            <person name="Carlson J."/>
            <person name="Shu S."/>
            <person name="Boston L."/>
            <person name="Williams M."/>
            <person name="Peterson D."/>
            <person name="Mcgee K."/>
            <person name="Jones D."/>
            <person name="Wendel J."/>
            <person name="Stelly D."/>
            <person name="Grimwood J."/>
            <person name="Schmutz J."/>
        </authorList>
    </citation>
    <scope>NUCLEOTIDE SEQUENCE [LARGE SCALE GENOMIC DNA]</scope>
    <source>
        <strain evidence="1">7179.01</strain>
    </source>
</reference>